<gene>
    <name evidence="1" type="ORF">T03_17497</name>
</gene>
<name>A0A0V1DET2_TRIBR</name>
<evidence type="ECO:0000313" key="2">
    <source>
        <dbReference type="Proteomes" id="UP000054653"/>
    </source>
</evidence>
<dbReference type="AlphaFoldDB" id="A0A0V1DET2"/>
<dbReference type="EMBL" id="JYDI01000008">
    <property type="protein sequence ID" value="KRY59957.1"/>
    <property type="molecule type" value="Genomic_DNA"/>
</dbReference>
<dbReference type="Proteomes" id="UP000054653">
    <property type="component" value="Unassembled WGS sequence"/>
</dbReference>
<accession>A0A0V1DET2</accession>
<keyword evidence="2" id="KW-1185">Reference proteome</keyword>
<organism evidence="1 2">
    <name type="scientific">Trichinella britovi</name>
    <name type="common">Parasitic roundworm</name>
    <dbReference type="NCBI Taxonomy" id="45882"/>
    <lineage>
        <taxon>Eukaryota</taxon>
        <taxon>Metazoa</taxon>
        <taxon>Ecdysozoa</taxon>
        <taxon>Nematoda</taxon>
        <taxon>Enoplea</taxon>
        <taxon>Dorylaimia</taxon>
        <taxon>Trichinellida</taxon>
        <taxon>Trichinellidae</taxon>
        <taxon>Trichinella</taxon>
    </lineage>
</organism>
<protein>
    <submittedName>
        <fullName evidence="1">Uncharacterized protein</fullName>
    </submittedName>
</protein>
<proteinExistence type="predicted"/>
<sequence>MLICYREEKCKTVQSKASNFYLFVKEDQVRELTIFPPDCFLQLTCMASYQLTLLLAPLTENP</sequence>
<evidence type="ECO:0000313" key="1">
    <source>
        <dbReference type="EMBL" id="KRY59957.1"/>
    </source>
</evidence>
<reference evidence="1 2" key="1">
    <citation type="submission" date="2015-01" db="EMBL/GenBank/DDBJ databases">
        <title>Evolution of Trichinella species and genotypes.</title>
        <authorList>
            <person name="Korhonen P.K."/>
            <person name="Edoardo P."/>
            <person name="Giuseppe L.R."/>
            <person name="Gasser R.B."/>
        </authorList>
    </citation>
    <scope>NUCLEOTIDE SEQUENCE [LARGE SCALE GENOMIC DNA]</scope>
    <source>
        <strain evidence="1">ISS120</strain>
    </source>
</reference>
<comment type="caution">
    <text evidence="1">The sequence shown here is derived from an EMBL/GenBank/DDBJ whole genome shotgun (WGS) entry which is preliminary data.</text>
</comment>